<evidence type="ECO:0000256" key="2">
    <source>
        <dbReference type="SAM" id="SignalP"/>
    </source>
</evidence>
<comment type="caution">
    <text evidence="3">The sequence shown here is derived from an EMBL/GenBank/DDBJ whole genome shotgun (WGS) entry which is preliminary data.</text>
</comment>
<accession>A0AA43QYZ8</accession>
<name>A0AA43QYZ8_9LECA</name>
<evidence type="ECO:0008006" key="5">
    <source>
        <dbReference type="Google" id="ProtNLM"/>
    </source>
</evidence>
<evidence type="ECO:0000256" key="1">
    <source>
        <dbReference type="SAM" id="MobiDB-lite"/>
    </source>
</evidence>
<feature type="signal peptide" evidence="2">
    <location>
        <begin position="1"/>
        <end position="28"/>
    </location>
</feature>
<reference evidence="3" key="1">
    <citation type="journal article" date="2023" name="Genome Biol. Evol.">
        <title>First Whole Genome Sequence and Flow Cytometry Genome Size Data for the Lichen-Forming Fungus Ramalina farinacea (Ascomycota).</title>
        <authorList>
            <person name="Llewellyn T."/>
            <person name="Mian S."/>
            <person name="Hill R."/>
            <person name="Leitch I.J."/>
            <person name="Gaya E."/>
        </authorList>
    </citation>
    <scope>NUCLEOTIDE SEQUENCE</scope>
    <source>
        <strain evidence="3">LIQ254RAFAR</strain>
    </source>
</reference>
<keyword evidence="2" id="KW-0732">Signal</keyword>
<feature type="region of interest" description="Disordered" evidence="1">
    <location>
        <begin position="63"/>
        <end position="116"/>
    </location>
</feature>
<organism evidence="3 4">
    <name type="scientific">Ramalina farinacea</name>
    <dbReference type="NCBI Taxonomy" id="258253"/>
    <lineage>
        <taxon>Eukaryota</taxon>
        <taxon>Fungi</taxon>
        <taxon>Dikarya</taxon>
        <taxon>Ascomycota</taxon>
        <taxon>Pezizomycotina</taxon>
        <taxon>Lecanoromycetes</taxon>
        <taxon>OSLEUM clade</taxon>
        <taxon>Lecanoromycetidae</taxon>
        <taxon>Lecanorales</taxon>
        <taxon>Lecanorineae</taxon>
        <taxon>Ramalinaceae</taxon>
        <taxon>Ramalina</taxon>
    </lineage>
</organism>
<feature type="compositionally biased region" description="Basic residues" evidence="1">
    <location>
        <begin position="94"/>
        <end position="105"/>
    </location>
</feature>
<evidence type="ECO:0000313" key="3">
    <source>
        <dbReference type="EMBL" id="MDI1492875.1"/>
    </source>
</evidence>
<evidence type="ECO:0000313" key="4">
    <source>
        <dbReference type="Proteomes" id="UP001161017"/>
    </source>
</evidence>
<feature type="chain" id="PRO_5041433959" description="Glycine-rich protein" evidence="2">
    <location>
        <begin position="29"/>
        <end position="116"/>
    </location>
</feature>
<dbReference type="Proteomes" id="UP001161017">
    <property type="component" value="Unassembled WGS sequence"/>
</dbReference>
<gene>
    <name evidence="3" type="ORF">OHK93_004658</name>
</gene>
<proteinExistence type="predicted"/>
<protein>
    <recommendedName>
        <fullName evidence="5">Glycine-rich protein</fullName>
    </recommendedName>
</protein>
<dbReference type="EMBL" id="JAPUFD010000021">
    <property type="protein sequence ID" value="MDI1492875.1"/>
    <property type="molecule type" value="Genomic_DNA"/>
</dbReference>
<sequence length="116" mass="12099">MHLQPLPLPLFLFTLTIILLLLPTPVTSLDPENLQHGDRIPGANPDDPEELVIDVSKMGGSGGFPGFQILEEPGDGHGAEKGKTQGKQAGGKGGKAKGKGRKKEKKGNAAVGGEVR</sequence>
<feature type="compositionally biased region" description="Basic and acidic residues" evidence="1">
    <location>
        <begin position="74"/>
        <end position="83"/>
    </location>
</feature>
<keyword evidence="4" id="KW-1185">Reference proteome</keyword>
<dbReference type="AlphaFoldDB" id="A0AA43QYZ8"/>